<evidence type="ECO:0000313" key="2">
    <source>
        <dbReference type="Proteomes" id="UP000217005"/>
    </source>
</evidence>
<dbReference type="EMBL" id="NEVL01000003">
    <property type="protein sequence ID" value="OZI36547.1"/>
    <property type="molecule type" value="Genomic_DNA"/>
</dbReference>
<dbReference type="Proteomes" id="UP000217005">
    <property type="component" value="Unassembled WGS sequence"/>
</dbReference>
<organism evidence="1 2">
    <name type="scientific">Bordetella genomosp. 1</name>
    <dbReference type="NCBI Taxonomy" id="1395607"/>
    <lineage>
        <taxon>Bacteria</taxon>
        <taxon>Pseudomonadati</taxon>
        <taxon>Pseudomonadota</taxon>
        <taxon>Betaproteobacteria</taxon>
        <taxon>Burkholderiales</taxon>
        <taxon>Alcaligenaceae</taxon>
        <taxon>Bordetella</taxon>
    </lineage>
</organism>
<proteinExistence type="predicted"/>
<dbReference type="RefSeq" id="WP_094827351.1">
    <property type="nucleotide sequence ID" value="NZ_NEVL01000003.1"/>
</dbReference>
<name>A0A261SHT6_9BORD</name>
<evidence type="ECO:0000313" key="1">
    <source>
        <dbReference type="EMBL" id="OZI36547.1"/>
    </source>
</evidence>
<accession>A0A261SHT6</accession>
<dbReference type="AlphaFoldDB" id="A0A261SHT6"/>
<sequence>MELLDTSFPRTLTDWLDTYAAPAWRGATLEGWLFEGPEARRAAETRLARAGVTARLRSAYKPLLHFFLEEAEREGLVAVHVTYPIHPDAQQKRFTLEAYPLTALLAPATVRFAPAARSAGAVPEYELVLSYADGAQRRATVAAPQSLSQAVDGLPQRSPTGWLRVRDGAGAVRVDGPVCTEYEALFRTAMDTLTRHPWGHDEPYFERLSIRADIPGIEYALPHDEDIVSTCEGLHEDFYFSLLEFFQRHSGRPMGDRGLQPGQIAPDVRLVDGPARLRIATEAVAPATPLTPRLPAGALAERTEPLLADEIAGLVAALGGTPFSAPTRQRRAVLGTYVRGSGPAVLISGAQHANETSGVVGALRAARALVDRGDAHFALIACENPDGYAMYAQLRAVHPRHMHHASRYSAMGDDIAYREREPLLELAARREAVALSGARLHINLHGYPAHEWTRPLSGYLPRNFESWTLPKGFFLLLRHHPGLEAEAEHLIEGVTAQLARAVPGLAEFNARQIALFEAHALERGFALRHGIPVQVTATEREATPLALTTEFPDETVYGERYRFAHTVQMETVLAAVARYRAGP</sequence>
<protein>
    <submittedName>
        <fullName evidence="1">Peptidase M14</fullName>
    </submittedName>
</protein>
<reference evidence="1 2" key="1">
    <citation type="submission" date="2017-05" db="EMBL/GenBank/DDBJ databases">
        <title>Complete and WGS of Bordetella genogroups.</title>
        <authorList>
            <person name="Spilker T."/>
            <person name="LiPuma J."/>
        </authorList>
    </citation>
    <scope>NUCLEOTIDE SEQUENCE [LARGE SCALE GENOMIC DNA]</scope>
    <source>
        <strain evidence="1 2">AU17610</strain>
    </source>
</reference>
<dbReference type="Gene3D" id="3.40.630.10">
    <property type="entry name" value="Zn peptidases"/>
    <property type="match status" value="1"/>
</dbReference>
<dbReference type="SUPFAM" id="SSF53187">
    <property type="entry name" value="Zn-dependent exopeptidases"/>
    <property type="match status" value="1"/>
</dbReference>
<gene>
    <name evidence="1" type="ORF">CEG14_16340</name>
</gene>
<dbReference type="OrthoDB" id="7956186at2"/>
<comment type="caution">
    <text evidence="1">The sequence shown here is derived from an EMBL/GenBank/DDBJ whole genome shotgun (WGS) entry which is preliminary data.</text>
</comment>